<comment type="similarity">
    <text evidence="5">Belongs to the XseA family.</text>
</comment>
<comment type="subcellular location">
    <subcellularLocation>
        <location evidence="5">Cytoplasm</location>
    </subcellularLocation>
</comment>
<dbReference type="GeneID" id="78363101"/>
<evidence type="ECO:0000313" key="8">
    <source>
        <dbReference type="EMBL" id="OXE50913.1"/>
    </source>
</evidence>
<keyword evidence="1 5" id="KW-0963">Cytoplasm</keyword>
<dbReference type="AlphaFoldDB" id="A0A227KQV9"/>
<feature type="domain" description="OB-fold nucleic acid binding" evidence="7">
    <location>
        <begin position="14"/>
        <end position="106"/>
    </location>
</feature>
<comment type="caution">
    <text evidence="8">The sequence shown here is derived from an EMBL/GenBank/DDBJ whole genome shotgun (WGS) entry which is preliminary data.</text>
</comment>
<dbReference type="Proteomes" id="UP000214610">
    <property type="component" value="Unassembled WGS sequence"/>
</dbReference>
<organism evidence="8 9">
    <name type="scientific">Turicimonas muris</name>
    <dbReference type="NCBI Taxonomy" id="1796652"/>
    <lineage>
        <taxon>Bacteria</taxon>
        <taxon>Pseudomonadati</taxon>
        <taxon>Pseudomonadota</taxon>
        <taxon>Betaproteobacteria</taxon>
        <taxon>Burkholderiales</taxon>
        <taxon>Sutterellaceae</taxon>
        <taxon>Turicimonas</taxon>
    </lineage>
</organism>
<dbReference type="GO" id="GO:0008855">
    <property type="term" value="F:exodeoxyribonuclease VII activity"/>
    <property type="evidence" value="ECO:0007669"/>
    <property type="project" value="UniProtKB-UniRule"/>
</dbReference>
<dbReference type="Gene3D" id="2.40.50.1010">
    <property type="match status" value="1"/>
</dbReference>
<dbReference type="NCBIfam" id="TIGR00237">
    <property type="entry name" value="xseA"/>
    <property type="match status" value="1"/>
</dbReference>
<dbReference type="CDD" id="cd04489">
    <property type="entry name" value="ExoVII_LU_OBF"/>
    <property type="match status" value="1"/>
</dbReference>
<comment type="subunit">
    <text evidence="5">Heterooligomer composed of large and small subunits.</text>
</comment>
<evidence type="ECO:0000313" key="9">
    <source>
        <dbReference type="Proteomes" id="UP000214610"/>
    </source>
</evidence>
<accession>A0A227KQV9</accession>
<keyword evidence="2 5" id="KW-0540">Nuclease</keyword>
<proteinExistence type="inferred from homology"/>
<dbReference type="EC" id="3.1.11.6" evidence="5"/>
<evidence type="ECO:0000259" key="7">
    <source>
        <dbReference type="Pfam" id="PF13742"/>
    </source>
</evidence>
<dbReference type="InterPro" id="IPR025824">
    <property type="entry name" value="OB-fold_nuc-bd_dom"/>
</dbReference>
<evidence type="ECO:0000256" key="4">
    <source>
        <dbReference type="ARBA" id="ARBA00022839"/>
    </source>
</evidence>
<evidence type="ECO:0000259" key="6">
    <source>
        <dbReference type="Pfam" id="PF02601"/>
    </source>
</evidence>
<dbReference type="Pfam" id="PF13742">
    <property type="entry name" value="tRNA_anti_2"/>
    <property type="match status" value="1"/>
</dbReference>
<evidence type="ECO:0000256" key="3">
    <source>
        <dbReference type="ARBA" id="ARBA00022801"/>
    </source>
</evidence>
<dbReference type="EMBL" id="NHMP01000001">
    <property type="protein sequence ID" value="OXE50913.1"/>
    <property type="molecule type" value="Genomic_DNA"/>
</dbReference>
<comment type="function">
    <text evidence="5">Bidirectionally degrades single-stranded DNA into large acid-insoluble oligonucleotides, which are then degraded further into small acid-soluble oligonucleotides.</text>
</comment>
<dbReference type="InterPro" id="IPR020579">
    <property type="entry name" value="Exonuc_VII_lsu_C"/>
</dbReference>
<evidence type="ECO:0000256" key="5">
    <source>
        <dbReference type="HAMAP-Rule" id="MF_00378"/>
    </source>
</evidence>
<dbReference type="RefSeq" id="WP_066590830.1">
    <property type="nucleotide sequence ID" value="NZ_CAJTBZ010000023.1"/>
</dbReference>
<protein>
    <recommendedName>
        <fullName evidence="5">Exodeoxyribonuclease 7 large subunit</fullName>
        <ecNumber evidence="5">3.1.11.6</ecNumber>
    </recommendedName>
    <alternativeName>
        <fullName evidence="5">Exodeoxyribonuclease VII large subunit</fullName>
        <shortName evidence="5">Exonuclease VII large subunit</shortName>
    </alternativeName>
</protein>
<keyword evidence="3 5" id="KW-0378">Hydrolase</keyword>
<sequence length="610" mass="69454">MSEIVNTVKDPRIMTVSEAVQKIDWTVKSMRTLLVEGEISSFNNNRASGHWYFAIKDEEAVLNCMMFASKNFTVTFTPAIGDKVKVGGNLSLYGKTGKLSLEVRRMVRSGQGELFEKFLALKKKLADEGLFQRELKRPVSLAPRTVGVVTGLQTAALKDVLTRLKRYSPYVDIIVYPTFVQGAAAAEGIVRSLRIASERKEVDVLLLVRGGGSIEDLWCFNEEKVARAIRQCSIPVITGIGHDSDQTIADFAADIWAPNPTAAAVAAAAPKEELLLRVEKLCRTLYKDIENFLSRSENQTAYASRLFESPDVFLNYYSDRFKKDLLGFKGSASNFLFASQANLQQKLHNLGRISFLPQASQYSFWLVRISNLVNQSLASRERQLKIELPPLDILLAGYKDKLAFLAQGLAKNFQDHRERQSQELFYEICGFKNKVQFQDRSKELQHLLEKIKVQKEGFFVQLKTPALYQLKSPEAKIAEDKKETRQYVFVLFKGFYREAVFQRQRLFCSLQSLRKQRPVLKNDSIKIAAESMRAYGQMKLTVRRNCLMNLETKLSGLDPNKMLQLGYAIVKRKNEVVKRGEELQEGQEIQVIFYDRTINARVERITSKNT</sequence>
<dbReference type="Pfam" id="PF02601">
    <property type="entry name" value="Exonuc_VII_L"/>
    <property type="match status" value="1"/>
</dbReference>
<name>A0A227KQV9_9BURK</name>
<dbReference type="GO" id="GO:0009318">
    <property type="term" value="C:exodeoxyribonuclease VII complex"/>
    <property type="evidence" value="ECO:0007669"/>
    <property type="project" value="UniProtKB-UniRule"/>
</dbReference>
<feature type="domain" description="Exonuclease VII large subunit C-terminal" evidence="6">
    <location>
        <begin position="130"/>
        <end position="600"/>
    </location>
</feature>
<dbReference type="InterPro" id="IPR003753">
    <property type="entry name" value="Exonuc_VII_L"/>
</dbReference>
<dbReference type="GO" id="GO:0005737">
    <property type="term" value="C:cytoplasm"/>
    <property type="evidence" value="ECO:0007669"/>
    <property type="project" value="UniProtKB-SubCell"/>
</dbReference>
<evidence type="ECO:0000256" key="1">
    <source>
        <dbReference type="ARBA" id="ARBA00022490"/>
    </source>
</evidence>
<gene>
    <name evidence="5" type="primary">xseA</name>
    <name evidence="8" type="ORF">ADH67_01005</name>
</gene>
<dbReference type="GO" id="GO:0003676">
    <property type="term" value="F:nucleic acid binding"/>
    <property type="evidence" value="ECO:0007669"/>
    <property type="project" value="InterPro"/>
</dbReference>
<dbReference type="GO" id="GO:0006308">
    <property type="term" value="P:DNA catabolic process"/>
    <property type="evidence" value="ECO:0007669"/>
    <property type="project" value="UniProtKB-UniRule"/>
</dbReference>
<dbReference type="PANTHER" id="PTHR30008">
    <property type="entry name" value="EXODEOXYRIBONUCLEASE 7 LARGE SUBUNIT"/>
    <property type="match status" value="1"/>
</dbReference>
<dbReference type="PANTHER" id="PTHR30008:SF0">
    <property type="entry name" value="EXODEOXYRIBONUCLEASE 7 LARGE SUBUNIT"/>
    <property type="match status" value="1"/>
</dbReference>
<keyword evidence="9" id="KW-1185">Reference proteome</keyword>
<comment type="catalytic activity">
    <reaction evidence="5">
        <text>Exonucleolytic cleavage in either 5'- to 3'- or 3'- to 5'-direction to yield nucleoside 5'-phosphates.</text>
        <dbReference type="EC" id="3.1.11.6"/>
    </reaction>
</comment>
<keyword evidence="4 5" id="KW-0269">Exonuclease</keyword>
<evidence type="ECO:0000256" key="2">
    <source>
        <dbReference type="ARBA" id="ARBA00022722"/>
    </source>
</evidence>
<dbReference type="HAMAP" id="MF_00378">
    <property type="entry name" value="Exonuc_7_L"/>
    <property type="match status" value="1"/>
</dbReference>
<reference evidence="9" key="1">
    <citation type="submission" date="2017-05" db="EMBL/GenBank/DDBJ databases">
        <title>Improved OligoMM genomes.</title>
        <authorList>
            <person name="Garzetti D."/>
        </authorList>
    </citation>
    <scope>NUCLEOTIDE SEQUENCE [LARGE SCALE GENOMIC DNA]</scope>
    <source>
        <strain evidence="9">YL45</strain>
    </source>
</reference>